<organism evidence="1 2">
    <name type="scientific">Rhododendron molle</name>
    <name type="common">Chinese azalea</name>
    <name type="synonym">Azalea mollis</name>
    <dbReference type="NCBI Taxonomy" id="49168"/>
    <lineage>
        <taxon>Eukaryota</taxon>
        <taxon>Viridiplantae</taxon>
        <taxon>Streptophyta</taxon>
        <taxon>Embryophyta</taxon>
        <taxon>Tracheophyta</taxon>
        <taxon>Spermatophyta</taxon>
        <taxon>Magnoliopsida</taxon>
        <taxon>eudicotyledons</taxon>
        <taxon>Gunneridae</taxon>
        <taxon>Pentapetalae</taxon>
        <taxon>asterids</taxon>
        <taxon>Ericales</taxon>
        <taxon>Ericaceae</taxon>
        <taxon>Ericoideae</taxon>
        <taxon>Rhodoreae</taxon>
        <taxon>Rhododendron</taxon>
    </lineage>
</organism>
<proteinExistence type="predicted"/>
<dbReference type="EMBL" id="CM046398">
    <property type="protein sequence ID" value="KAI8529894.1"/>
    <property type="molecule type" value="Genomic_DNA"/>
</dbReference>
<reference evidence="1" key="1">
    <citation type="submission" date="2022-02" db="EMBL/GenBank/DDBJ databases">
        <title>Plant Genome Project.</title>
        <authorList>
            <person name="Zhang R.-G."/>
        </authorList>
    </citation>
    <scope>NUCLEOTIDE SEQUENCE</scope>
    <source>
        <strain evidence="1">AT1</strain>
    </source>
</reference>
<protein>
    <submittedName>
        <fullName evidence="1">Uncharacterized protein</fullName>
    </submittedName>
</protein>
<evidence type="ECO:0000313" key="2">
    <source>
        <dbReference type="Proteomes" id="UP001062846"/>
    </source>
</evidence>
<evidence type="ECO:0000313" key="1">
    <source>
        <dbReference type="EMBL" id="KAI8529894.1"/>
    </source>
</evidence>
<accession>A0ACC0LNH2</accession>
<name>A0ACC0LNH2_RHOML</name>
<sequence>MTVTPVDFATITGLKVGGEPIPFDSGIHNDRAALKWFLRKVPKIEKGMVRYDQFTRYLQKEVTTKREAEQLARAYLLYLFGASLYPSRHSKVHLSYLPTLRNLRTASRFD</sequence>
<gene>
    <name evidence="1" type="ORF">RHMOL_Rhmol11G0010200</name>
</gene>
<keyword evidence="2" id="KW-1185">Reference proteome</keyword>
<comment type="caution">
    <text evidence="1">The sequence shown here is derived from an EMBL/GenBank/DDBJ whole genome shotgun (WGS) entry which is preliminary data.</text>
</comment>
<dbReference type="Proteomes" id="UP001062846">
    <property type="component" value="Chromosome 11"/>
</dbReference>